<gene>
    <name evidence="1" type="ORF">V6257_17080</name>
</gene>
<name>A0ABU9H4H9_9GAMM</name>
<dbReference type="EMBL" id="JBAKAW010000017">
    <property type="protein sequence ID" value="MEL0656739.1"/>
    <property type="molecule type" value="Genomic_DNA"/>
</dbReference>
<comment type="caution">
    <text evidence="1">The sequence shown here is derived from an EMBL/GenBank/DDBJ whole genome shotgun (WGS) entry which is preliminary data.</text>
</comment>
<reference evidence="1 2" key="1">
    <citation type="submission" date="2024-02" db="EMBL/GenBank/DDBJ databases">
        <title>Bacteria isolated from the canopy kelp, Nereocystis luetkeana.</title>
        <authorList>
            <person name="Pfister C.A."/>
            <person name="Younker I.T."/>
            <person name="Light S.H."/>
        </authorList>
    </citation>
    <scope>NUCLEOTIDE SEQUENCE [LARGE SCALE GENOMIC DNA]</scope>
    <source>
        <strain evidence="1 2">TI.1.03</strain>
    </source>
</reference>
<organism evidence="1 2">
    <name type="scientific">Pseudoalteromonas issachenkonii</name>
    <dbReference type="NCBI Taxonomy" id="152297"/>
    <lineage>
        <taxon>Bacteria</taxon>
        <taxon>Pseudomonadati</taxon>
        <taxon>Pseudomonadota</taxon>
        <taxon>Gammaproteobacteria</taxon>
        <taxon>Alteromonadales</taxon>
        <taxon>Pseudoalteromonadaceae</taxon>
        <taxon>Pseudoalteromonas</taxon>
    </lineage>
</organism>
<sequence>MHNFKIFFIVNYLIAKSIWSQIIKELTPRDTRDIERFESVVGIGFTAIERYQSGEWVWYKLWDYNFDKAKPLVGKCACNFEALRFSGRRKGYPLSIMDLKQLGFSFILVESEGSLYVDSFYECSCGQKWKEEFVEAMQYNGNHAWPISDSQFNSRI</sequence>
<dbReference type="RefSeq" id="WP_341603626.1">
    <property type="nucleotide sequence ID" value="NZ_JBAKAW010000017.1"/>
</dbReference>
<protein>
    <submittedName>
        <fullName evidence="1">Uncharacterized protein</fullName>
    </submittedName>
</protein>
<evidence type="ECO:0000313" key="2">
    <source>
        <dbReference type="Proteomes" id="UP001371391"/>
    </source>
</evidence>
<keyword evidence="2" id="KW-1185">Reference proteome</keyword>
<dbReference type="Proteomes" id="UP001371391">
    <property type="component" value="Unassembled WGS sequence"/>
</dbReference>
<accession>A0ABU9H4H9</accession>
<proteinExistence type="predicted"/>
<evidence type="ECO:0000313" key="1">
    <source>
        <dbReference type="EMBL" id="MEL0656739.1"/>
    </source>
</evidence>